<accession>A0A6J2UHH0</accession>
<dbReference type="AlphaFoldDB" id="A0A6J2UHH0"/>
<dbReference type="Proteomes" id="UP000504634">
    <property type="component" value="Unplaced"/>
</dbReference>
<protein>
    <submittedName>
        <fullName evidence="2">Uncharacterized protein LOC115633608</fullName>
    </submittedName>
</protein>
<evidence type="ECO:0000313" key="1">
    <source>
        <dbReference type="Proteomes" id="UP000504634"/>
    </source>
</evidence>
<gene>
    <name evidence="2" type="primary">LOC115633608</name>
</gene>
<dbReference type="GeneID" id="115633608"/>
<evidence type="ECO:0000313" key="2">
    <source>
        <dbReference type="RefSeq" id="XP_030386903.1"/>
    </source>
</evidence>
<sequence length="173" mass="19055">MTAAAAAVYGSTAVRKLGDMPENLYAKEQKAFKHWSAHLSGYTGFSTASSSPKENTASWVCTVAPKNRNARCKHHRKYPSGRTLVPRSDVCAHQTAGVVGVLCFESGVASDDYYRGAQRRPHPLLIFRTGVTLGYPLRGIPPASSLANLPARMRWCRWISLRELLEISARISH</sequence>
<reference evidence="2" key="1">
    <citation type="submission" date="2025-08" db="UniProtKB">
        <authorList>
            <consortium name="RefSeq"/>
        </authorList>
    </citation>
    <scope>IDENTIFICATION</scope>
    <source>
        <strain evidence="2">11010-0011.00</strain>
        <tissue evidence="2">Whole body</tissue>
    </source>
</reference>
<dbReference type="RefSeq" id="XP_030386903.1">
    <property type="nucleotide sequence ID" value="XM_030531043.1"/>
</dbReference>
<proteinExistence type="predicted"/>
<name>A0A6J2UHH0_DROLE</name>
<keyword evidence="1" id="KW-1185">Reference proteome</keyword>
<organism evidence="1 2">
    <name type="scientific">Drosophila lebanonensis</name>
    <name type="common">Fruit fly</name>
    <name type="synonym">Scaptodrosophila lebanonensis</name>
    <dbReference type="NCBI Taxonomy" id="7225"/>
    <lineage>
        <taxon>Eukaryota</taxon>
        <taxon>Metazoa</taxon>
        <taxon>Ecdysozoa</taxon>
        <taxon>Arthropoda</taxon>
        <taxon>Hexapoda</taxon>
        <taxon>Insecta</taxon>
        <taxon>Pterygota</taxon>
        <taxon>Neoptera</taxon>
        <taxon>Endopterygota</taxon>
        <taxon>Diptera</taxon>
        <taxon>Brachycera</taxon>
        <taxon>Muscomorpha</taxon>
        <taxon>Ephydroidea</taxon>
        <taxon>Drosophilidae</taxon>
        <taxon>Scaptodrosophila</taxon>
    </lineage>
</organism>